<sequence length="311" mass="34353">MTTQTSHLSVLLQESLDGLSIKPDGVYLDATFGRGGHSKQILTQLSDKGRLIALDRDPSAIESAKALANDPRFSIHHCNFSEMEDVLTSLELHGKVDGILMDLGVSSPQLDEPERGFSFMREGPLDMRMNPTKGQSAAQWLAHAEEQDIAQVIKEFGEEKFGKRIAHGIVNARQQAPITTTAQLAEIIDIAVPVKDKFKHPATRSFQGIRIYINSELDEIRTGLKSALNSLNSGGRLSVISFHSLEDRLVKRFIREQSRGLQVPHGLPIMQSEIDSHKALKAIGKAIKPSPEELSRNVRARSSVLRVAEKL</sequence>
<feature type="binding site" evidence="7">
    <location>
        <position position="109"/>
    </location>
    <ligand>
        <name>S-adenosyl-L-methionine</name>
        <dbReference type="ChEBI" id="CHEBI:59789"/>
    </ligand>
</feature>
<dbReference type="Pfam" id="PF01795">
    <property type="entry name" value="Methyltransf_5"/>
    <property type="match status" value="1"/>
</dbReference>
<comment type="similarity">
    <text evidence="1 7">Belongs to the methyltransferase superfamily. RsmH family.</text>
</comment>
<dbReference type="NCBIfam" id="TIGR00006">
    <property type="entry name" value="16S rRNA (cytosine(1402)-N(4))-methyltransferase RsmH"/>
    <property type="match status" value="1"/>
</dbReference>
<evidence type="ECO:0000313" key="8">
    <source>
        <dbReference type="EMBL" id="GGZ48139.1"/>
    </source>
</evidence>
<dbReference type="Proteomes" id="UP000622604">
    <property type="component" value="Unassembled WGS sequence"/>
</dbReference>
<organism evidence="8 9">
    <name type="scientific">Paraglaciecola chathamensis</name>
    <dbReference type="NCBI Taxonomy" id="368405"/>
    <lineage>
        <taxon>Bacteria</taxon>
        <taxon>Pseudomonadati</taxon>
        <taxon>Pseudomonadota</taxon>
        <taxon>Gammaproteobacteria</taxon>
        <taxon>Alteromonadales</taxon>
        <taxon>Alteromonadaceae</taxon>
        <taxon>Paraglaciecola</taxon>
    </lineage>
</organism>
<dbReference type="EMBL" id="BMZC01000001">
    <property type="protein sequence ID" value="GGZ48139.1"/>
    <property type="molecule type" value="Genomic_DNA"/>
</dbReference>
<feature type="binding site" evidence="7">
    <location>
        <position position="102"/>
    </location>
    <ligand>
        <name>S-adenosyl-L-methionine</name>
        <dbReference type="ChEBI" id="CHEBI:59789"/>
    </ligand>
</feature>
<dbReference type="InterPro" id="IPR023397">
    <property type="entry name" value="SAM-dep_MeTrfase_MraW_recog"/>
</dbReference>
<evidence type="ECO:0000256" key="3">
    <source>
        <dbReference type="ARBA" id="ARBA00022552"/>
    </source>
</evidence>
<keyword evidence="6 7" id="KW-0949">S-adenosyl-L-methionine</keyword>
<comment type="caution">
    <text evidence="8">The sequence shown here is derived from an EMBL/GenBank/DDBJ whole genome shotgun (WGS) entry which is preliminary data.</text>
</comment>
<protein>
    <recommendedName>
        <fullName evidence="7">Ribosomal RNA small subunit methyltransferase H</fullName>
        <ecNumber evidence="7">2.1.1.199</ecNumber>
    </recommendedName>
    <alternativeName>
        <fullName evidence="7">16S rRNA m(4)C1402 methyltransferase</fullName>
    </alternativeName>
    <alternativeName>
        <fullName evidence="7">rRNA (cytosine-N(4)-)-methyltransferase RsmH</fullName>
    </alternativeName>
</protein>
<feature type="binding site" evidence="7">
    <location>
        <begin position="35"/>
        <end position="37"/>
    </location>
    <ligand>
        <name>S-adenosyl-L-methionine</name>
        <dbReference type="ChEBI" id="CHEBI:59789"/>
    </ligand>
</feature>
<proteinExistence type="inferred from homology"/>
<dbReference type="PANTHER" id="PTHR11265">
    <property type="entry name" value="S-ADENOSYL-METHYLTRANSFERASE MRAW"/>
    <property type="match status" value="1"/>
</dbReference>
<evidence type="ECO:0000256" key="5">
    <source>
        <dbReference type="ARBA" id="ARBA00022679"/>
    </source>
</evidence>
<dbReference type="Gene3D" id="1.10.150.170">
    <property type="entry name" value="Putative methyltransferase TM0872, insert domain"/>
    <property type="match status" value="1"/>
</dbReference>
<reference evidence="8" key="2">
    <citation type="submission" date="2020-09" db="EMBL/GenBank/DDBJ databases">
        <authorList>
            <person name="Sun Q."/>
            <person name="Kim S."/>
        </authorList>
    </citation>
    <scope>NUCLEOTIDE SEQUENCE</scope>
    <source>
        <strain evidence="8">KCTC 32337</strain>
    </source>
</reference>
<dbReference type="Gene3D" id="3.40.50.150">
    <property type="entry name" value="Vaccinia Virus protein VP39"/>
    <property type="match status" value="1"/>
</dbReference>
<comment type="subcellular location">
    <subcellularLocation>
        <location evidence="7">Cytoplasm</location>
    </subcellularLocation>
</comment>
<dbReference type="GO" id="GO:0071424">
    <property type="term" value="F:rRNA (cytosine-N4-)-methyltransferase activity"/>
    <property type="evidence" value="ECO:0007669"/>
    <property type="project" value="UniProtKB-UniRule"/>
</dbReference>
<dbReference type="SUPFAM" id="SSF81799">
    <property type="entry name" value="Putative methyltransferase TM0872, insert domain"/>
    <property type="match status" value="1"/>
</dbReference>
<feature type="binding site" evidence="7">
    <location>
        <position position="80"/>
    </location>
    <ligand>
        <name>S-adenosyl-L-methionine</name>
        <dbReference type="ChEBI" id="CHEBI:59789"/>
    </ligand>
</feature>
<evidence type="ECO:0000256" key="7">
    <source>
        <dbReference type="HAMAP-Rule" id="MF_01007"/>
    </source>
</evidence>
<dbReference type="RefSeq" id="WP_007989545.1">
    <property type="nucleotide sequence ID" value="NZ_BMZC01000001.1"/>
</dbReference>
<evidence type="ECO:0000256" key="1">
    <source>
        <dbReference type="ARBA" id="ARBA00010396"/>
    </source>
</evidence>
<evidence type="ECO:0000256" key="2">
    <source>
        <dbReference type="ARBA" id="ARBA00022490"/>
    </source>
</evidence>
<keyword evidence="3 7" id="KW-0698">rRNA processing</keyword>
<keyword evidence="4 7" id="KW-0489">Methyltransferase</keyword>
<evidence type="ECO:0000313" key="9">
    <source>
        <dbReference type="Proteomes" id="UP000622604"/>
    </source>
</evidence>
<evidence type="ECO:0000256" key="4">
    <source>
        <dbReference type="ARBA" id="ARBA00022603"/>
    </source>
</evidence>
<gene>
    <name evidence="7 8" type="primary">rsmH</name>
    <name evidence="8" type="ORF">GCM10011274_02360</name>
</gene>
<dbReference type="InterPro" id="IPR029063">
    <property type="entry name" value="SAM-dependent_MTases_sf"/>
</dbReference>
<feature type="binding site" evidence="7">
    <location>
        <position position="55"/>
    </location>
    <ligand>
        <name>S-adenosyl-L-methionine</name>
        <dbReference type="ChEBI" id="CHEBI:59789"/>
    </ligand>
</feature>
<dbReference type="GO" id="GO:0005737">
    <property type="term" value="C:cytoplasm"/>
    <property type="evidence" value="ECO:0007669"/>
    <property type="project" value="UniProtKB-SubCell"/>
</dbReference>
<name>A0A8H9IBB3_9ALTE</name>
<accession>A0A8H9IBB3</accession>
<dbReference type="EC" id="2.1.1.199" evidence="7"/>
<dbReference type="PIRSF" id="PIRSF004486">
    <property type="entry name" value="MraW"/>
    <property type="match status" value="1"/>
</dbReference>
<dbReference type="FunFam" id="1.10.150.170:FF:000001">
    <property type="entry name" value="Ribosomal RNA small subunit methyltransferase H"/>
    <property type="match status" value="1"/>
</dbReference>
<reference evidence="8" key="1">
    <citation type="journal article" date="2014" name="Int. J. Syst. Evol. Microbiol.">
        <title>Complete genome sequence of Corynebacterium casei LMG S-19264T (=DSM 44701T), isolated from a smear-ripened cheese.</title>
        <authorList>
            <consortium name="US DOE Joint Genome Institute (JGI-PGF)"/>
            <person name="Walter F."/>
            <person name="Albersmeier A."/>
            <person name="Kalinowski J."/>
            <person name="Ruckert C."/>
        </authorList>
    </citation>
    <scope>NUCLEOTIDE SEQUENCE</scope>
    <source>
        <strain evidence="8">KCTC 32337</strain>
    </source>
</reference>
<dbReference type="GO" id="GO:0070475">
    <property type="term" value="P:rRNA base methylation"/>
    <property type="evidence" value="ECO:0007669"/>
    <property type="project" value="UniProtKB-UniRule"/>
</dbReference>
<comment type="function">
    <text evidence="7">Specifically methylates the N4 position of cytidine in position 1402 (C1402) of 16S rRNA.</text>
</comment>
<dbReference type="SUPFAM" id="SSF53335">
    <property type="entry name" value="S-adenosyl-L-methionine-dependent methyltransferases"/>
    <property type="match status" value="1"/>
</dbReference>
<keyword evidence="5 7" id="KW-0808">Transferase</keyword>
<comment type="catalytic activity">
    <reaction evidence="7">
        <text>cytidine(1402) in 16S rRNA + S-adenosyl-L-methionine = N(4)-methylcytidine(1402) in 16S rRNA + S-adenosyl-L-homocysteine + H(+)</text>
        <dbReference type="Rhea" id="RHEA:42928"/>
        <dbReference type="Rhea" id="RHEA-COMP:10286"/>
        <dbReference type="Rhea" id="RHEA-COMP:10287"/>
        <dbReference type="ChEBI" id="CHEBI:15378"/>
        <dbReference type="ChEBI" id="CHEBI:57856"/>
        <dbReference type="ChEBI" id="CHEBI:59789"/>
        <dbReference type="ChEBI" id="CHEBI:74506"/>
        <dbReference type="ChEBI" id="CHEBI:82748"/>
        <dbReference type="EC" id="2.1.1.199"/>
    </reaction>
</comment>
<dbReference type="InterPro" id="IPR002903">
    <property type="entry name" value="RsmH"/>
</dbReference>
<evidence type="ECO:0000256" key="6">
    <source>
        <dbReference type="ARBA" id="ARBA00022691"/>
    </source>
</evidence>
<dbReference type="HAMAP" id="MF_01007">
    <property type="entry name" value="16SrRNA_methyltr_H"/>
    <property type="match status" value="1"/>
</dbReference>
<dbReference type="PANTHER" id="PTHR11265:SF0">
    <property type="entry name" value="12S RRNA N4-METHYLCYTIDINE METHYLTRANSFERASE"/>
    <property type="match status" value="1"/>
</dbReference>
<dbReference type="AlphaFoldDB" id="A0A8H9IBB3"/>
<keyword evidence="2 7" id="KW-0963">Cytoplasm</keyword>